<keyword evidence="10" id="KW-0413">Isomerase</keyword>
<dbReference type="Gene3D" id="1.10.3170.10">
    <property type="entry name" value="Recbcd, chain B, domain 2"/>
    <property type="match status" value="1"/>
</dbReference>
<evidence type="ECO:0000256" key="13">
    <source>
        <dbReference type="ARBA" id="ARBA00048988"/>
    </source>
</evidence>
<keyword evidence="7 14" id="KW-0067">ATP-binding</keyword>
<comment type="catalytic activity">
    <reaction evidence="13">
        <text>ATP + H2O = ADP + phosphate + H(+)</text>
        <dbReference type="Rhea" id="RHEA:13065"/>
        <dbReference type="ChEBI" id="CHEBI:15377"/>
        <dbReference type="ChEBI" id="CHEBI:15378"/>
        <dbReference type="ChEBI" id="CHEBI:30616"/>
        <dbReference type="ChEBI" id="CHEBI:43474"/>
        <dbReference type="ChEBI" id="CHEBI:456216"/>
        <dbReference type="EC" id="5.6.2.4"/>
    </reaction>
</comment>
<keyword evidence="18" id="KW-1185">Reference proteome</keyword>
<dbReference type="InterPro" id="IPR038726">
    <property type="entry name" value="PDDEXK_AddAB-type"/>
</dbReference>
<keyword evidence="4 14" id="KW-0378">Hydrolase</keyword>
<dbReference type="Gene3D" id="3.90.320.10">
    <property type="match status" value="1"/>
</dbReference>
<evidence type="ECO:0000259" key="16">
    <source>
        <dbReference type="PROSITE" id="PS51217"/>
    </source>
</evidence>
<comment type="caution">
    <text evidence="17">The sequence shown here is derived from an EMBL/GenBank/DDBJ whole genome shotgun (WGS) entry which is preliminary data.</text>
</comment>
<dbReference type="InterPro" id="IPR011604">
    <property type="entry name" value="PDDEXK-like_dom_sf"/>
</dbReference>
<reference evidence="17" key="1">
    <citation type="submission" date="2021-01" db="EMBL/GenBank/DDBJ databases">
        <title>Marivirga sp. nov., isolated from intertidal surface sediments.</title>
        <authorList>
            <person name="Zhang M."/>
        </authorList>
    </citation>
    <scope>NUCLEOTIDE SEQUENCE</scope>
    <source>
        <strain evidence="17">SM1354</strain>
    </source>
</reference>
<evidence type="ECO:0000256" key="9">
    <source>
        <dbReference type="ARBA" id="ARBA00023204"/>
    </source>
</evidence>
<accession>A0A937ACZ9</accession>
<evidence type="ECO:0000256" key="8">
    <source>
        <dbReference type="ARBA" id="ARBA00023125"/>
    </source>
</evidence>
<feature type="binding site" evidence="14">
    <location>
        <begin position="11"/>
        <end position="18"/>
    </location>
    <ligand>
        <name>ATP</name>
        <dbReference type="ChEBI" id="CHEBI:30616"/>
    </ligand>
</feature>
<dbReference type="InterPro" id="IPR000212">
    <property type="entry name" value="DNA_helicase_UvrD/REP"/>
</dbReference>
<feature type="domain" description="UvrD-like helicase C-terminal" evidence="16">
    <location>
        <begin position="464"/>
        <end position="758"/>
    </location>
</feature>
<gene>
    <name evidence="17" type="ORF">JKP34_15595</name>
</gene>
<dbReference type="SUPFAM" id="SSF52540">
    <property type="entry name" value="P-loop containing nucleoside triphosphate hydrolases"/>
    <property type="match status" value="1"/>
</dbReference>
<keyword evidence="3" id="KW-0227">DNA damage</keyword>
<dbReference type="Proteomes" id="UP000642920">
    <property type="component" value="Unassembled WGS sequence"/>
</dbReference>
<feature type="domain" description="UvrD-like helicase ATP-binding" evidence="15">
    <location>
        <begin position="1"/>
        <end position="463"/>
    </location>
</feature>
<keyword evidence="6" id="KW-0269">Exonuclease</keyword>
<comment type="catalytic activity">
    <reaction evidence="11">
        <text>Couples ATP hydrolysis with the unwinding of duplex DNA by translocating in the 3'-5' direction.</text>
        <dbReference type="EC" id="5.6.2.4"/>
    </reaction>
</comment>
<dbReference type="PROSITE" id="PS51217">
    <property type="entry name" value="UVRD_HELICASE_CTER"/>
    <property type="match status" value="1"/>
</dbReference>
<dbReference type="InterPro" id="IPR014017">
    <property type="entry name" value="DNA_helicase_UvrD-like_C"/>
</dbReference>
<dbReference type="EC" id="5.6.2.4" evidence="12"/>
<dbReference type="PANTHER" id="PTHR11070">
    <property type="entry name" value="UVRD / RECB / PCRA DNA HELICASE FAMILY MEMBER"/>
    <property type="match status" value="1"/>
</dbReference>
<name>A0A937ACZ9_9BACT</name>
<evidence type="ECO:0000313" key="17">
    <source>
        <dbReference type="EMBL" id="MBL0766691.1"/>
    </source>
</evidence>
<dbReference type="EMBL" id="JAERQG010000004">
    <property type="protein sequence ID" value="MBL0766691.1"/>
    <property type="molecule type" value="Genomic_DNA"/>
</dbReference>
<evidence type="ECO:0000256" key="14">
    <source>
        <dbReference type="PROSITE-ProRule" id="PRU00560"/>
    </source>
</evidence>
<dbReference type="PROSITE" id="PS51198">
    <property type="entry name" value="UVRD_HELICASE_ATP_BIND"/>
    <property type="match status" value="1"/>
</dbReference>
<dbReference type="Pfam" id="PF00580">
    <property type="entry name" value="UvrD-helicase"/>
    <property type="match status" value="1"/>
</dbReference>
<evidence type="ECO:0000313" key="18">
    <source>
        <dbReference type="Proteomes" id="UP000642920"/>
    </source>
</evidence>
<organism evidence="17 18">
    <name type="scientific">Marivirga atlantica</name>
    <dbReference type="NCBI Taxonomy" id="1548457"/>
    <lineage>
        <taxon>Bacteria</taxon>
        <taxon>Pseudomonadati</taxon>
        <taxon>Bacteroidota</taxon>
        <taxon>Cytophagia</taxon>
        <taxon>Cytophagales</taxon>
        <taxon>Marivirgaceae</taxon>
        <taxon>Marivirga</taxon>
    </lineage>
</organism>
<evidence type="ECO:0000256" key="5">
    <source>
        <dbReference type="ARBA" id="ARBA00022806"/>
    </source>
</evidence>
<keyword evidence="5 14" id="KW-0347">Helicase</keyword>
<evidence type="ECO:0000256" key="6">
    <source>
        <dbReference type="ARBA" id="ARBA00022839"/>
    </source>
</evidence>
<evidence type="ECO:0000256" key="3">
    <source>
        <dbReference type="ARBA" id="ARBA00022763"/>
    </source>
</evidence>
<dbReference type="GO" id="GO:0005524">
    <property type="term" value="F:ATP binding"/>
    <property type="evidence" value="ECO:0007669"/>
    <property type="project" value="UniProtKB-UniRule"/>
</dbReference>
<dbReference type="GO" id="GO:0003677">
    <property type="term" value="F:DNA binding"/>
    <property type="evidence" value="ECO:0007669"/>
    <property type="project" value="UniProtKB-KW"/>
</dbReference>
<evidence type="ECO:0000256" key="12">
    <source>
        <dbReference type="ARBA" id="ARBA00034808"/>
    </source>
</evidence>
<evidence type="ECO:0000256" key="7">
    <source>
        <dbReference type="ARBA" id="ARBA00022840"/>
    </source>
</evidence>
<dbReference type="Gene3D" id="3.40.50.300">
    <property type="entry name" value="P-loop containing nucleotide triphosphate hydrolases"/>
    <property type="match status" value="3"/>
</dbReference>
<dbReference type="Pfam" id="PF13361">
    <property type="entry name" value="UvrD_C"/>
    <property type="match status" value="1"/>
</dbReference>
<dbReference type="InterPro" id="IPR014016">
    <property type="entry name" value="UvrD-like_ATP-bd"/>
</dbReference>
<dbReference type="GO" id="GO:0043138">
    <property type="term" value="F:3'-5' DNA helicase activity"/>
    <property type="evidence" value="ECO:0007669"/>
    <property type="project" value="UniProtKB-EC"/>
</dbReference>
<keyword evidence="8" id="KW-0238">DNA-binding</keyword>
<evidence type="ECO:0000256" key="10">
    <source>
        <dbReference type="ARBA" id="ARBA00023235"/>
    </source>
</evidence>
<dbReference type="InterPro" id="IPR027417">
    <property type="entry name" value="P-loop_NTPase"/>
</dbReference>
<proteinExistence type="predicted"/>
<sequence length="1072" mass="123869">MQEKLFTVYKSSAGSGKTYTLAKSYLILALQFPEKYRRILAVTFTNKATQEMKDRIVETLAEFSEGDITDMGKDIMTALAITANELASRSAELLAKILHNYSRFAIQTIDTFFQSVMKSFSRELGLHGDGELLLDSSEAREQVIDLLLEDLNSNQHLRDWLLEFSTDKLENAKSWDVRKDILEFSKQLTNEDFLSIENELLGSIKESKNIIAYKNKLFTITNSFESEMVKIGEEALKLIQQHGLSIADFSYGKSSAANYFNNITESKYEPGKRVYEAIETEGQKLATKTSKRKEEIAAVAEAGLLSYFQEAVSLYEGDYKKYATAKAILSNIYSLGILWLYQKRLVEYKKEEGILFINDATLFLNRIIVEEETPFVYEKMGAFYDHFLIDEFQDTSAFQWNNFKPLINNSLDQGYTNLVVGDVKQSIYRWRGGDWRLLLNGIKNDVRAHAFQEQSLDRNFRSKPDVIDFNNQLFEKLPALLQQHITTEIGDENLALDLHDKINSFTEAYKEVFQQKRDAYDAEGYINIKFFDKEVDDQSWKERALAKLLKDLQSLQDKGIQLSDIAILVRKAAHGKEINDFLLQYQQHNDSKYSYEVISNESLYLSASLLVNFILNCFRYLYSPNNRVALAQVVYYYQKIVCGNHAEEHELLHACNDKHDISQIQELLPKSFLENREDLLNSNLLDLSERLIQYFQLGSQSDEIPYLQAFQDVLLEFGNKGDIQDFLEWWETNQTKYAVKIPESTEAIRLLTVHKSKGLQFKVVLIPFLDWPLNHGSKGPILWLPSAVEELPKDIPYMPIKHSGRALKQSYFAEEFWEEEIKSYLDNLNLLYVAFTRAEDALIVTGQKKAGSKQIAGVVENVLAETEFWDDKNSIYEKGSFEFSKGKRSDEHLKSEAIYLRNYPSFNWNQKLEIRKGKALKLSEEKLETKRKINVGLLVHEVFSRMKHITDKEKVLQELWSENALSQQELDQVNELVLNNLDKNEAFSKWFNTSWEVRTEVPIVNPKGKDIRIDRVHINGNQVEIIDFKTGAKKAADIKQVKTYQSVLRTMGFEKVNGYLAYLDPFEIVEVK</sequence>
<evidence type="ECO:0000259" key="15">
    <source>
        <dbReference type="PROSITE" id="PS51198"/>
    </source>
</evidence>
<dbReference type="GO" id="GO:0000725">
    <property type="term" value="P:recombinational repair"/>
    <property type="evidence" value="ECO:0007669"/>
    <property type="project" value="TreeGrafter"/>
</dbReference>
<dbReference type="PANTHER" id="PTHR11070:SF67">
    <property type="entry name" value="DNA 3'-5' HELICASE"/>
    <property type="match status" value="1"/>
</dbReference>
<keyword evidence="2 14" id="KW-0547">Nucleotide-binding</keyword>
<dbReference type="Pfam" id="PF12705">
    <property type="entry name" value="PDDEXK_1"/>
    <property type="match status" value="1"/>
</dbReference>
<protein>
    <recommendedName>
        <fullName evidence="12">DNA 3'-5' helicase</fullName>
        <ecNumber evidence="12">5.6.2.4</ecNumber>
    </recommendedName>
</protein>
<evidence type="ECO:0000256" key="11">
    <source>
        <dbReference type="ARBA" id="ARBA00034617"/>
    </source>
</evidence>
<keyword evidence="1" id="KW-0540">Nuclease</keyword>
<dbReference type="RefSeq" id="WP_201923517.1">
    <property type="nucleotide sequence ID" value="NZ_JAERQG010000004.1"/>
</dbReference>
<evidence type="ECO:0000256" key="4">
    <source>
        <dbReference type="ARBA" id="ARBA00022801"/>
    </source>
</evidence>
<keyword evidence="9" id="KW-0234">DNA repair</keyword>
<dbReference type="AlphaFoldDB" id="A0A937ACZ9"/>
<dbReference type="GO" id="GO:0005829">
    <property type="term" value="C:cytosol"/>
    <property type="evidence" value="ECO:0007669"/>
    <property type="project" value="TreeGrafter"/>
</dbReference>
<evidence type="ECO:0000256" key="1">
    <source>
        <dbReference type="ARBA" id="ARBA00022722"/>
    </source>
</evidence>
<evidence type="ECO:0000256" key="2">
    <source>
        <dbReference type="ARBA" id="ARBA00022741"/>
    </source>
</evidence>
<dbReference type="GO" id="GO:0004527">
    <property type="term" value="F:exonuclease activity"/>
    <property type="evidence" value="ECO:0007669"/>
    <property type="project" value="UniProtKB-KW"/>
</dbReference>